<dbReference type="SMART" id="SM00430">
    <property type="entry name" value="HOLI"/>
    <property type="match status" value="1"/>
</dbReference>
<keyword evidence="5" id="KW-0238">DNA-binding</keyword>
<organism evidence="12">
    <name type="scientific">Medioppia subpectinata</name>
    <dbReference type="NCBI Taxonomy" id="1979941"/>
    <lineage>
        <taxon>Eukaryota</taxon>
        <taxon>Metazoa</taxon>
        <taxon>Ecdysozoa</taxon>
        <taxon>Arthropoda</taxon>
        <taxon>Chelicerata</taxon>
        <taxon>Arachnida</taxon>
        <taxon>Acari</taxon>
        <taxon>Acariformes</taxon>
        <taxon>Sarcoptiformes</taxon>
        <taxon>Oribatida</taxon>
        <taxon>Brachypylina</taxon>
        <taxon>Oppioidea</taxon>
        <taxon>Oppiidae</taxon>
        <taxon>Medioppia</taxon>
    </lineage>
</organism>
<feature type="region of interest" description="Disordered" evidence="9">
    <location>
        <begin position="295"/>
        <end position="325"/>
    </location>
</feature>
<evidence type="ECO:0000259" key="11">
    <source>
        <dbReference type="PROSITE" id="PS51843"/>
    </source>
</evidence>
<dbReference type="SUPFAM" id="SSF57716">
    <property type="entry name" value="Glucocorticoid receptor-like (DNA-binding domain)"/>
    <property type="match status" value="1"/>
</dbReference>
<reference evidence="12" key="1">
    <citation type="submission" date="2020-11" db="EMBL/GenBank/DDBJ databases">
        <authorList>
            <person name="Tran Van P."/>
        </authorList>
    </citation>
    <scope>NUCLEOTIDE SEQUENCE</scope>
</reference>
<feature type="compositionally biased region" description="Basic and acidic residues" evidence="9">
    <location>
        <begin position="314"/>
        <end position="325"/>
    </location>
</feature>
<dbReference type="GO" id="GO:0045944">
    <property type="term" value="P:positive regulation of transcription by RNA polymerase II"/>
    <property type="evidence" value="ECO:0007669"/>
    <property type="project" value="TreeGrafter"/>
</dbReference>
<dbReference type="GO" id="GO:0004879">
    <property type="term" value="F:nuclear receptor activity"/>
    <property type="evidence" value="ECO:0007669"/>
    <property type="project" value="TreeGrafter"/>
</dbReference>
<dbReference type="InterPro" id="IPR050234">
    <property type="entry name" value="Nuclear_hormone_rcpt_NR1"/>
</dbReference>
<keyword evidence="8" id="KW-0539">Nucleus</keyword>
<feature type="region of interest" description="Disordered" evidence="9">
    <location>
        <begin position="181"/>
        <end position="221"/>
    </location>
</feature>
<dbReference type="GO" id="GO:0008270">
    <property type="term" value="F:zinc ion binding"/>
    <property type="evidence" value="ECO:0007669"/>
    <property type="project" value="UniProtKB-KW"/>
</dbReference>
<evidence type="ECO:0008006" key="14">
    <source>
        <dbReference type="Google" id="ProtNLM"/>
    </source>
</evidence>
<dbReference type="PROSITE" id="PS51030">
    <property type="entry name" value="NUCLEAR_REC_DBD_2"/>
    <property type="match status" value="1"/>
</dbReference>
<evidence type="ECO:0000256" key="5">
    <source>
        <dbReference type="ARBA" id="ARBA00023125"/>
    </source>
</evidence>
<keyword evidence="2" id="KW-0863">Zinc-finger</keyword>
<protein>
    <recommendedName>
        <fullName evidence="14">Nuclear hormone receptor HR96</fullName>
    </recommendedName>
</protein>
<dbReference type="SMART" id="SM00399">
    <property type="entry name" value="ZnF_C4"/>
    <property type="match status" value="1"/>
</dbReference>
<dbReference type="InterPro" id="IPR000536">
    <property type="entry name" value="Nucl_hrmn_rcpt_lig-bd"/>
</dbReference>
<dbReference type="PRINTS" id="PR00047">
    <property type="entry name" value="STROIDFINGER"/>
</dbReference>
<dbReference type="Gene3D" id="1.10.565.10">
    <property type="entry name" value="Retinoid X Receptor"/>
    <property type="match status" value="1"/>
</dbReference>
<dbReference type="OrthoDB" id="6355676at2759"/>
<dbReference type="GO" id="GO:0030154">
    <property type="term" value="P:cell differentiation"/>
    <property type="evidence" value="ECO:0007669"/>
    <property type="project" value="TreeGrafter"/>
</dbReference>
<proteinExistence type="predicted"/>
<dbReference type="Proteomes" id="UP000759131">
    <property type="component" value="Unassembled WGS sequence"/>
</dbReference>
<dbReference type="Gene3D" id="3.30.50.10">
    <property type="entry name" value="Erythroid Transcription Factor GATA-1, subunit A"/>
    <property type="match status" value="1"/>
</dbReference>
<dbReference type="PANTHER" id="PTHR24082:SF283">
    <property type="entry name" value="NUCLEAR HORMONE RECEPTOR HR96"/>
    <property type="match status" value="1"/>
</dbReference>
<dbReference type="InterPro" id="IPR001628">
    <property type="entry name" value="Znf_hrmn_rcpt"/>
</dbReference>
<evidence type="ECO:0000256" key="9">
    <source>
        <dbReference type="SAM" id="MobiDB-lite"/>
    </source>
</evidence>
<keyword evidence="1" id="KW-0479">Metal-binding</keyword>
<evidence type="ECO:0000256" key="8">
    <source>
        <dbReference type="ARBA" id="ARBA00023242"/>
    </source>
</evidence>
<keyword evidence="13" id="KW-1185">Reference proteome</keyword>
<dbReference type="EMBL" id="OC862314">
    <property type="protein sequence ID" value="CAD7630116.1"/>
    <property type="molecule type" value="Genomic_DNA"/>
</dbReference>
<accession>A0A7R9KVC0</accession>
<evidence type="ECO:0000256" key="3">
    <source>
        <dbReference type="ARBA" id="ARBA00022833"/>
    </source>
</evidence>
<dbReference type="SUPFAM" id="SSF48508">
    <property type="entry name" value="Nuclear receptor ligand-binding domain"/>
    <property type="match status" value="1"/>
</dbReference>
<evidence type="ECO:0000256" key="6">
    <source>
        <dbReference type="ARBA" id="ARBA00023163"/>
    </source>
</evidence>
<dbReference type="GO" id="GO:0000978">
    <property type="term" value="F:RNA polymerase II cis-regulatory region sequence-specific DNA binding"/>
    <property type="evidence" value="ECO:0007669"/>
    <property type="project" value="TreeGrafter"/>
</dbReference>
<feature type="domain" description="NR LBD" evidence="11">
    <location>
        <begin position="362"/>
        <end position="600"/>
    </location>
</feature>
<keyword evidence="7" id="KW-0675">Receptor</keyword>
<sequence length="605" mass="68647">MVSYNFNAITCESCKAFFRRNALRKKDFKCPFDGNCRIDLVTRKFCKKCRLKKCLDLGMKKEWILSDEEKVSLRNKIVENRKKRQTGHKVAKMPDSTTSTYQFPNVVQLIQNSYEVNSERTSSSSGGAGGGLDADYKTIAAEDMEMQSIIKFGTSELISTSTATPVPMVVEHRPTSQLNKLYAESTPQSSRSSLTPPPSGSPSMDINTDPAVDPKDNTCAANDYETHYSDVKPRHFAIEMINNSNNINHNNGHTNHSPAADIQYANQCSVITDASIETIKNSCIESFGGLMSGKTNGNNNNNNTNTTAEVGEDNGDKTVDNNHSKPEKISDTVYLKVIELEFAAIPFKEFTADQMNRFESSRIAELATAVVDINRKSYGQNAEQPLRITQELTDFNDMTKVLAAKCDQAIRRQVIMSKKIQAFKELCQHDQIGLMKAGCFEILIMRSIMTYNREHDFWSLAMDQGTAAMVKLEVFKQSKTKGNLYEAHRNFMHAFAQEWESDETILNLLTAIILFTPERPNILHRELIKLEQQTYMYLLQRYLLNKYKAKCVAKLKFLRLMSKLEELHTLNEKHVKIYLEVDPQDVGPLLLEILDLNPYHTMQIL</sequence>
<evidence type="ECO:0000313" key="12">
    <source>
        <dbReference type="EMBL" id="CAD7630116.1"/>
    </source>
</evidence>
<evidence type="ECO:0000256" key="1">
    <source>
        <dbReference type="ARBA" id="ARBA00022723"/>
    </source>
</evidence>
<feature type="domain" description="Nuclear receptor" evidence="10">
    <location>
        <begin position="1"/>
        <end position="66"/>
    </location>
</feature>
<dbReference type="InterPro" id="IPR035500">
    <property type="entry name" value="NHR-like_dom_sf"/>
</dbReference>
<feature type="compositionally biased region" description="Low complexity" evidence="9">
    <location>
        <begin position="185"/>
        <end position="194"/>
    </location>
</feature>
<dbReference type="PROSITE" id="PS51843">
    <property type="entry name" value="NR_LBD"/>
    <property type="match status" value="1"/>
</dbReference>
<keyword evidence="4" id="KW-0805">Transcription regulation</keyword>
<dbReference type="InterPro" id="IPR013088">
    <property type="entry name" value="Znf_NHR/GATA"/>
</dbReference>
<dbReference type="PANTHER" id="PTHR24082">
    <property type="entry name" value="NUCLEAR HORMONE RECEPTOR"/>
    <property type="match status" value="1"/>
</dbReference>
<name>A0A7R9KVC0_9ACAR</name>
<dbReference type="Pfam" id="PF00105">
    <property type="entry name" value="zf-C4"/>
    <property type="match status" value="1"/>
</dbReference>
<evidence type="ECO:0000256" key="4">
    <source>
        <dbReference type="ARBA" id="ARBA00023015"/>
    </source>
</evidence>
<dbReference type="GO" id="GO:0000122">
    <property type="term" value="P:negative regulation of transcription by RNA polymerase II"/>
    <property type="evidence" value="ECO:0007669"/>
    <property type="project" value="TreeGrafter"/>
</dbReference>
<evidence type="ECO:0000259" key="10">
    <source>
        <dbReference type="PROSITE" id="PS51030"/>
    </source>
</evidence>
<dbReference type="Pfam" id="PF00104">
    <property type="entry name" value="Hormone_recep"/>
    <property type="match status" value="1"/>
</dbReference>
<dbReference type="PRINTS" id="PR00398">
    <property type="entry name" value="STRDHORMONER"/>
</dbReference>
<evidence type="ECO:0000313" key="13">
    <source>
        <dbReference type="Proteomes" id="UP000759131"/>
    </source>
</evidence>
<feature type="compositionally biased region" description="Low complexity" evidence="9">
    <location>
        <begin position="295"/>
        <end position="307"/>
    </location>
</feature>
<evidence type="ECO:0000256" key="7">
    <source>
        <dbReference type="ARBA" id="ARBA00023170"/>
    </source>
</evidence>
<dbReference type="EMBL" id="CAJPIZ010007739">
    <property type="protein sequence ID" value="CAG2110546.1"/>
    <property type="molecule type" value="Genomic_DNA"/>
</dbReference>
<evidence type="ECO:0000256" key="2">
    <source>
        <dbReference type="ARBA" id="ARBA00022771"/>
    </source>
</evidence>
<keyword evidence="6" id="KW-0804">Transcription</keyword>
<dbReference type="InterPro" id="IPR001723">
    <property type="entry name" value="Nuclear_hrmn_rcpt"/>
</dbReference>
<keyword evidence="3" id="KW-0862">Zinc</keyword>
<dbReference type="AlphaFoldDB" id="A0A7R9KVC0"/>
<gene>
    <name evidence="12" type="ORF">OSB1V03_LOCUS10529</name>
</gene>